<dbReference type="InterPro" id="IPR036942">
    <property type="entry name" value="Beta-barrel_TonB_sf"/>
</dbReference>
<evidence type="ECO:0000256" key="1">
    <source>
        <dbReference type="ARBA" id="ARBA00004571"/>
    </source>
</evidence>
<evidence type="ECO:0000256" key="15">
    <source>
        <dbReference type="SAM" id="MobiDB-lite"/>
    </source>
</evidence>
<keyword evidence="9" id="KW-0406">Ion transport</keyword>
<evidence type="ECO:0000313" key="20">
    <source>
        <dbReference type="Proteomes" id="UP000437131"/>
    </source>
</evidence>
<name>A0A844GQD6_9CHRO</name>
<dbReference type="PROSITE" id="PS52016">
    <property type="entry name" value="TONB_DEPENDENT_REC_3"/>
    <property type="match status" value="1"/>
</dbReference>
<evidence type="ECO:0000256" key="9">
    <source>
        <dbReference type="ARBA" id="ARBA00023065"/>
    </source>
</evidence>
<dbReference type="GO" id="GO:0038023">
    <property type="term" value="F:signaling receptor activity"/>
    <property type="evidence" value="ECO:0007669"/>
    <property type="project" value="InterPro"/>
</dbReference>
<organism evidence="19 20">
    <name type="scientific">Cyanobacterium aponinum 0216</name>
    <dbReference type="NCBI Taxonomy" id="2676140"/>
    <lineage>
        <taxon>Bacteria</taxon>
        <taxon>Bacillati</taxon>
        <taxon>Cyanobacteriota</taxon>
        <taxon>Cyanophyceae</taxon>
        <taxon>Oscillatoriophycideae</taxon>
        <taxon>Chroococcales</taxon>
        <taxon>Geminocystaceae</taxon>
        <taxon>Cyanobacterium</taxon>
    </lineage>
</organism>
<reference evidence="19 20" key="1">
    <citation type="submission" date="2019-11" db="EMBL/GenBank/DDBJ databases">
        <title>Isolation of a new High Light Tolerant Cyanobacteria.</title>
        <authorList>
            <person name="Dobson Z."/>
            <person name="Vaughn N."/>
            <person name="Vaughn M."/>
            <person name="Fromme P."/>
            <person name="Mazor Y."/>
        </authorList>
    </citation>
    <scope>NUCLEOTIDE SEQUENCE [LARGE SCALE GENOMIC DNA]</scope>
    <source>
        <strain evidence="19 20">0216</strain>
    </source>
</reference>
<keyword evidence="6 13" id="KW-0812">Transmembrane</keyword>
<evidence type="ECO:0000256" key="3">
    <source>
        <dbReference type="ARBA" id="ARBA00022448"/>
    </source>
</evidence>
<dbReference type="Gene3D" id="2.40.170.20">
    <property type="entry name" value="TonB-dependent receptor, beta-barrel domain"/>
    <property type="match status" value="1"/>
</dbReference>
<dbReference type="InterPro" id="IPR000531">
    <property type="entry name" value="Beta-barrel_TonB"/>
</dbReference>
<evidence type="ECO:0000256" key="6">
    <source>
        <dbReference type="ARBA" id="ARBA00022692"/>
    </source>
</evidence>
<keyword evidence="11 13" id="KW-0472">Membrane</keyword>
<evidence type="ECO:0000256" key="11">
    <source>
        <dbReference type="ARBA" id="ARBA00023136"/>
    </source>
</evidence>
<dbReference type="PANTHER" id="PTHR32552:SF68">
    <property type="entry name" value="FERRICHROME OUTER MEMBRANE TRANSPORTER_PHAGE RECEPTOR"/>
    <property type="match status" value="1"/>
</dbReference>
<sequence length="835" mass="92477">MQKQQKTILFFSLLSVILGGPVYADGLGTKAEREILLNNEAVESISQASVVQVTGVQINPTPEGIEVILEVINGQIQADDIRQEGNTLLINIPNAVLTLPDTQEFEQSNPIPEIELVRVISLPTEQVQVAITGSEAPPTAQVNIEAGNLVLTVTPTASAVTEEPQDTIEVVATQEQQEETGYNVPDSTTATRTDTPIRDIPANVQVVPQQVLQEQKVFRLQDALRNVSGVTFSDSFGDRFSRFQSRGFRLEQFKNGFRDGFNSSRAALEFSNVERLEVIKGPASVLYGQVEPGGLVNVITKKPLFEPYYAAEFTIGSYSFYRPSFDISGPLNEEKTVAYRLNVAYENAGSFRDFVNSERVSVAPVLTWKVGENTTLTFEGEYLYDRRPMDLGLVAMGDRPADLPFRRALFGPQRPGYDYSEWRGYAYLDHQFNENLALRTGFRITSVFEGRNAIIAGGSVQEDGRTLPMIVSAFNQFYETFTLQNDLIGKFNTGSVSHQILFGLELAKETGFFPAEGDEFASGATLDIFNPDYDSIFFDDIQQGSRNFSQRTNRLGIYLQDQITLLDNLKLLIGGRFDTVESANDFSTDQGELETTNNEAFSPRVGIVYQPIPEVSLYASFSQSFAPRFGRSADNSVFEPERGTQYEVGVKADLLDGRLSSTLSLFDITKSNILTTDPDNPDFSVQVGEQQSSGVEFNIVGEILPGWNIIAGYAYTDAKITKDNTFPEGNRLPRVPYNSANLWTTYEIQKGNLTGLKFGAGVFFVGNRTGDLNNTFEIPSYARVDAGIFYTRDNFQAALNIKNLFDTRYFEGADSRRAILPGAPLTVLGTISVKF</sequence>
<gene>
    <name evidence="19" type="ORF">GGC33_07130</name>
</gene>
<evidence type="ECO:0000256" key="5">
    <source>
        <dbReference type="ARBA" id="ARBA00022496"/>
    </source>
</evidence>
<evidence type="ECO:0000259" key="17">
    <source>
        <dbReference type="Pfam" id="PF07715"/>
    </source>
</evidence>
<dbReference type="GO" id="GO:0015891">
    <property type="term" value="P:siderophore transport"/>
    <property type="evidence" value="ECO:0007669"/>
    <property type="project" value="InterPro"/>
</dbReference>
<dbReference type="Pfam" id="PF00593">
    <property type="entry name" value="TonB_dep_Rec_b-barrel"/>
    <property type="match status" value="1"/>
</dbReference>
<evidence type="ECO:0000259" key="18">
    <source>
        <dbReference type="Pfam" id="PF11741"/>
    </source>
</evidence>
<dbReference type="CDD" id="cd01347">
    <property type="entry name" value="ligand_gated_channel"/>
    <property type="match status" value="1"/>
</dbReference>
<dbReference type="InterPro" id="IPR039426">
    <property type="entry name" value="TonB-dep_rcpt-like"/>
</dbReference>
<evidence type="ECO:0000256" key="7">
    <source>
        <dbReference type="ARBA" id="ARBA00022729"/>
    </source>
</evidence>
<dbReference type="Proteomes" id="UP000437131">
    <property type="component" value="Unassembled WGS sequence"/>
</dbReference>
<evidence type="ECO:0000256" key="12">
    <source>
        <dbReference type="ARBA" id="ARBA00023237"/>
    </source>
</evidence>
<feature type="domain" description="TonB-dependent receptor plug" evidence="17">
    <location>
        <begin position="197"/>
        <end position="294"/>
    </location>
</feature>
<evidence type="ECO:0000256" key="2">
    <source>
        <dbReference type="ARBA" id="ARBA00009810"/>
    </source>
</evidence>
<dbReference type="RefSeq" id="WP_155083575.1">
    <property type="nucleotide sequence ID" value="NZ_WMIA01000006.1"/>
</dbReference>
<keyword evidence="4 13" id="KW-1134">Transmembrane beta strand</keyword>
<comment type="subcellular location">
    <subcellularLocation>
        <location evidence="1 13">Cell outer membrane</location>
        <topology evidence="1 13">Multi-pass membrane protein</topology>
    </subcellularLocation>
</comment>
<dbReference type="EMBL" id="WMIA01000006">
    <property type="protein sequence ID" value="MTF38697.1"/>
    <property type="molecule type" value="Genomic_DNA"/>
</dbReference>
<keyword evidence="5" id="KW-0410">Iron transport</keyword>
<dbReference type="NCBIfam" id="TIGR01783">
    <property type="entry name" value="TonB-siderophor"/>
    <property type="match status" value="1"/>
</dbReference>
<dbReference type="GO" id="GO:0009279">
    <property type="term" value="C:cell outer membrane"/>
    <property type="evidence" value="ECO:0007669"/>
    <property type="project" value="UniProtKB-SubCell"/>
</dbReference>
<comment type="similarity">
    <text evidence="2 13 14">Belongs to the TonB-dependent receptor family.</text>
</comment>
<dbReference type="InterPro" id="IPR037066">
    <property type="entry name" value="Plug_dom_sf"/>
</dbReference>
<keyword evidence="7" id="KW-0732">Signal</keyword>
<keyword evidence="10 14" id="KW-0798">TonB box</keyword>
<evidence type="ECO:0000256" key="14">
    <source>
        <dbReference type="RuleBase" id="RU003357"/>
    </source>
</evidence>
<evidence type="ECO:0000256" key="13">
    <source>
        <dbReference type="PROSITE-ProRule" id="PRU01360"/>
    </source>
</evidence>
<feature type="domain" description="TonB-dependent receptor-like beta-barrel" evidence="16">
    <location>
        <begin position="368"/>
        <end position="804"/>
    </location>
</feature>
<evidence type="ECO:0000259" key="16">
    <source>
        <dbReference type="Pfam" id="PF00593"/>
    </source>
</evidence>
<dbReference type="InterPro" id="IPR021731">
    <property type="entry name" value="AMIN_dom"/>
</dbReference>
<keyword evidence="8" id="KW-0408">Iron</keyword>
<dbReference type="GO" id="GO:0015344">
    <property type="term" value="F:siderophore uptake transmembrane transporter activity"/>
    <property type="evidence" value="ECO:0007669"/>
    <property type="project" value="TreeGrafter"/>
</dbReference>
<feature type="compositionally biased region" description="Polar residues" evidence="15">
    <location>
        <begin position="185"/>
        <end position="194"/>
    </location>
</feature>
<comment type="caution">
    <text evidence="19">The sequence shown here is derived from an EMBL/GenBank/DDBJ whole genome shotgun (WGS) entry which is preliminary data.</text>
</comment>
<evidence type="ECO:0000256" key="8">
    <source>
        <dbReference type="ARBA" id="ARBA00023004"/>
    </source>
</evidence>
<dbReference type="FunFam" id="2.40.170.20:FF:000005">
    <property type="entry name" value="TonB-dependent siderophore receptor"/>
    <property type="match status" value="1"/>
</dbReference>
<dbReference type="Pfam" id="PF11741">
    <property type="entry name" value="AMIN"/>
    <property type="match status" value="1"/>
</dbReference>
<evidence type="ECO:0000313" key="19">
    <source>
        <dbReference type="EMBL" id="MTF38697.1"/>
    </source>
</evidence>
<dbReference type="AlphaFoldDB" id="A0A844GQD6"/>
<evidence type="ECO:0000256" key="4">
    <source>
        <dbReference type="ARBA" id="ARBA00022452"/>
    </source>
</evidence>
<dbReference type="InterPro" id="IPR010105">
    <property type="entry name" value="TonB_sidphr_rcpt"/>
</dbReference>
<evidence type="ECO:0000256" key="10">
    <source>
        <dbReference type="ARBA" id="ARBA00023077"/>
    </source>
</evidence>
<feature type="domain" description="AMIN" evidence="18">
    <location>
        <begin position="56"/>
        <end position="152"/>
    </location>
</feature>
<keyword evidence="19" id="KW-0675">Receptor</keyword>
<protein>
    <submittedName>
        <fullName evidence="19">TonB-dependent siderophore receptor</fullName>
    </submittedName>
</protein>
<feature type="region of interest" description="Disordered" evidence="15">
    <location>
        <begin position="174"/>
        <end position="195"/>
    </location>
</feature>
<dbReference type="InterPro" id="IPR012910">
    <property type="entry name" value="Plug_dom"/>
</dbReference>
<proteinExistence type="inferred from homology"/>
<accession>A0A844GQD6</accession>
<keyword evidence="3 13" id="KW-0813">Transport</keyword>
<dbReference type="Gene3D" id="2.170.130.10">
    <property type="entry name" value="TonB-dependent receptor, plug domain"/>
    <property type="match status" value="1"/>
</dbReference>
<dbReference type="Pfam" id="PF07715">
    <property type="entry name" value="Plug"/>
    <property type="match status" value="1"/>
</dbReference>
<dbReference type="FunFam" id="2.170.130.10:FF:000001">
    <property type="entry name" value="Catecholate siderophore TonB-dependent receptor"/>
    <property type="match status" value="1"/>
</dbReference>
<dbReference type="SUPFAM" id="SSF56935">
    <property type="entry name" value="Porins"/>
    <property type="match status" value="1"/>
</dbReference>
<dbReference type="PANTHER" id="PTHR32552">
    <property type="entry name" value="FERRICHROME IRON RECEPTOR-RELATED"/>
    <property type="match status" value="1"/>
</dbReference>
<keyword evidence="12 13" id="KW-0998">Cell outer membrane</keyword>